<dbReference type="EMBL" id="JASCZI010030341">
    <property type="protein sequence ID" value="MED6121541.1"/>
    <property type="molecule type" value="Genomic_DNA"/>
</dbReference>
<proteinExistence type="predicted"/>
<evidence type="ECO:0000313" key="2">
    <source>
        <dbReference type="Proteomes" id="UP001341840"/>
    </source>
</evidence>
<dbReference type="Proteomes" id="UP001341840">
    <property type="component" value="Unassembled WGS sequence"/>
</dbReference>
<protein>
    <submittedName>
        <fullName evidence="1">Uncharacterized protein</fullName>
    </submittedName>
</protein>
<comment type="caution">
    <text evidence="1">The sequence shown here is derived from an EMBL/GenBank/DDBJ whole genome shotgun (WGS) entry which is preliminary data.</text>
</comment>
<reference evidence="1 2" key="1">
    <citation type="journal article" date="2023" name="Plants (Basel)">
        <title>Bridging the Gap: Combining Genomics and Transcriptomics Approaches to Understand Stylosanthes scabra, an Orphan Legume from the Brazilian Caatinga.</title>
        <authorList>
            <person name="Ferreira-Neto J.R.C."/>
            <person name="da Silva M.D."/>
            <person name="Binneck E."/>
            <person name="de Melo N.F."/>
            <person name="da Silva R.H."/>
            <person name="de Melo A.L.T.M."/>
            <person name="Pandolfi V."/>
            <person name="Bustamante F.O."/>
            <person name="Brasileiro-Vidal A.C."/>
            <person name="Benko-Iseppon A.M."/>
        </authorList>
    </citation>
    <scope>NUCLEOTIDE SEQUENCE [LARGE SCALE GENOMIC DNA]</scope>
    <source>
        <tissue evidence="1">Leaves</tissue>
    </source>
</reference>
<keyword evidence="2" id="KW-1185">Reference proteome</keyword>
<sequence length="153" mass="17620">MHIVLYRISNRSHVTSIELYVEFEQVAADAIDDVSYVDVERQTMLEEMYSGSKDEFETKYEAPDEEEGYEKVDVAMQNVTNQLASQHPFDVPSCMRQLDVVDFNALEFPEYANKAIAALEDGEFMIGMKYISKRAMVSVIRKYTISRGVDYMV</sequence>
<gene>
    <name evidence="1" type="ORF">PIB30_031195</name>
</gene>
<name>A0ABU6RC02_9FABA</name>
<organism evidence="1 2">
    <name type="scientific">Stylosanthes scabra</name>
    <dbReference type="NCBI Taxonomy" id="79078"/>
    <lineage>
        <taxon>Eukaryota</taxon>
        <taxon>Viridiplantae</taxon>
        <taxon>Streptophyta</taxon>
        <taxon>Embryophyta</taxon>
        <taxon>Tracheophyta</taxon>
        <taxon>Spermatophyta</taxon>
        <taxon>Magnoliopsida</taxon>
        <taxon>eudicotyledons</taxon>
        <taxon>Gunneridae</taxon>
        <taxon>Pentapetalae</taxon>
        <taxon>rosids</taxon>
        <taxon>fabids</taxon>
        <taxon>Fabales</taxon>
        <taxon>Fabaceae</taxon>
        <taxon>Papilionoideae</taxon>
        <taxon>50 kb inversion clade</taxon>
        <taxon>dalbergioids sensu lato</taxon>
        <taxon>Dalbergieae</taxon>
        <taxon>Pterocarpus clade</taxon>
        <taxon>Stylosanthes</taxon>
    </lineage>
</organism>
<evidence type="ECO:0000313" key="1">
    <source>
        <dbReference type="EMBL" id="MED6121541.1"/>
    </source>
</evidence>
<accession>A0ABU6RC02</accession>